<dbReference type="EMBL" id="KZ819669">
    <property type="protein sequence ID" value="PWN27174.1"/>
    <property type="molecule type" value="Genomic_DNA"/>
</dbReference>
<keyword evidence="5" id="KW-1185">Reference proteome</keyword>
<keyword evidence="1" id="KW-0808">Transferase</keyword>
<dbReference type="Pfam" id="PF17102">
    <property type="entry name" value="Stealth_CR3"/>
    <property type="match status" value="1"/>
</dbReference>
<dbReference type="InterPro" id="IPR031357">
    <property type="entry name" value="Stealth_CR3"/>
</dbReference>
<dbReference type="PANTHER" id="PTHR24045">
    <property type="match status" value="1"/>
</dbReference>
<evidence type="ECO:0000256" key="2">
    <source>
        <dbReference type="SAM" id="MobiDB-lite"/>
    </source>
</evidence>
<dbReference type="InterPro" id="IPR018247">
    <property type="entry name" value="EF_Hand_1_Ca_BS"/>
</dbReference>
<dbReference type="GeneID" id="37030592"/>
<dbReference type="InterPro" id="IPR047141">
    <property type="entry name" value="Stealth"/>
</dbReference>
<dbReference type="Proteomes" id="UP000245884">
    <property type="component" value="Unassembled WGS sequence"/>
</dbReference>
<evidence type="ECO:0000256" key="1">
    <source>
        <dbReference type="ARBA" id="ARBA00022679"/>
    </source>
</evidence>
<dbReference type="GO" id="GO:0003976">
    <property type="term" value="F:UDP-N-acetylglucosamine-lysosomal-enzyme N-acetylglucosaminephosphotransferase activity"/>
    <property type="evidence" value="ECO:0007669"/>
    <property type="project" value="TreeGrafter"/>
</dbReference>
<dbReference type="GO" id="GO:0046835">
    <property type="term" value="P:carbohydrate phosphorylation"/>
    <property type="evidence" value="ECO:0007669"/>
    <property type="project" value="TreeGrafter"/>
</dbReference>
<dbReference type="PROSITE" id="PS50222">
    <property type="entry name" value="EF_HAND_2"/>
    <property type="match status" value="1"/>
</dbReference>
<organism evidence="4 5">
    <name type="scientific">Jaminaea rosea</name>
    <dbReference type="NCBI Taxonomy" id="1569628"/>
    <lineage>
        <taxon>Eukaryota</taxon>
        <taxon>Fungi</taxon>
        <taxon>Dikarya</taxon>
        <taxon>Basidiomycota</taxon>
        <taxon>Ustilaginomycotina</taxon>
        <taxon>Exobasidiomycetes</taxon>
        <taxon>Microstromatales</taxon>
        <taxon>Microstromatales incertae sedis</taxon>
        <taxon>Jaminaea</taxon>
    </lineage>
</organism>
<feature type="domain" description="EF-hand" evidence="3">
    <location>
        <begin position="457"/>
        <end position="492"/>
    </location>
</feature>
<dbReference type="AlphaFoldDB" id="A0A316UQC5"/>
<dbReference type="STRING" id="1569628.A0A316UQC5"/>
<dbReference type="PROSITE" id="PS00018">
    <property type="entry name" value="EF_HAND_1"/>
    <property type="match status" value="1"/>
</dbReference>
<gene>
    <name evidence="4" type="ORF">BDZ90DRAFT_272208</name>
</gene>
<evidence type="ECO:0000259" key="3">
    <source>
        <dbReference type="PROSITE" id="PS50222"/>
    </source>
</evidence>
<evidence type="ECO:0000313" key="4">
    <source>
        <dbReference type="EMBL" id="PWN27174.1"/>
    </source>
</evidence>
<dbReference type="OrthoDB" id="263283at2759"/>
<accession>A0A316UQC5</accession>
<dbReference type="InterPro" id="IPR002048">
    <property type="entry name" value="EF_hand_dom"/>
</dbReference>
<feature type="region of interest" description="Disordered" evidence="2">
    <location>
        <begin position="130"/>
        <end position="159"/>
    </location>
</feature>
<protein>
    <recommendedName>
        <fullName evidence="3">EF-hand domain-containing protein</fullName>
    </recommendedName>
</protein>
<evidence type="ECO:0000313" key="5">
    <source>
        <dbReference type="Proteomes" id="UP000245884"/>
    </source>
</evidence>
<dbReference type="PANTHER" id="PTHR24045:SF0">
    <property type="entry name" value="N-ACETYLGLUCOSAMINE-1-PHOSPHOTRANSFERASE SUBUNITS ALPHA_BETA"/>
    <property type="match status" value="1"/>
</dbReference>
<name>A0A316UQC5_9BASI</name>
<sequence>MARLCLHSLLSPRLISGSATTVGRFLLQRGSVLELLIKQQAAALRRGTHLWASALALARAPQRSATLQLPSSFATPQAHGRLASTVYWPADHPARKHDVLFSWVNGSDWEHARALDLYAQPGVGRVEEWWAEDQRQSKSPRASKRDKDEHRTSKKGIHLRDVGENRFREIDELRYAVRSAATNLQDLGTIQVLSPSFFPPRPFDIAAAQPPKHAAPVDWEAPRKKHSTFLTEDGRVQWGQVPGWVNLSHPEVKTGAITSPLGGEHLRFQHDWQVWTPNWLNPASTLNPSSGSISGHVLAAWKQEHLPTFNSIAFESMLGAPVTPSSRETFVYANDDMFFTSPLTLSDFTTPLFGPVLRFDPTLLVRGHRYFDESSSGEWPSLSHSAWLLDRRFGTRVRPYTVHDPRTFDTRVLKEMRMMWAAEWRATGEDRFRSERLDRPGTSTHFMMAHYFVERFREAALWSYLVLRLDKNDDGFIDASEMTDLLISLRLPLPGKSLNEIITSGSGRYTGSVLLPHRSLFEQNAHLSHLSSLSLPHPRRTSYKFVAQDGAYPFMTLHPYVQSKAPPRPAGGGQASGVHQVGEEPYPRYHAREGKTPKTDTRYGKTACRLDIAACLSGLVRDDGRMLAQDLFKRIAFEKGEKCGDCLLVHLLGQSGQRGLNAFLPPQGKVFPPSETAPRPQEEPHLPLTPTYFSLNKSQELSEDPAFIFSPYEEDNKPDFSSASVSSSLGWAQKSQRDFALRLLQRYSYVIGSSPSRFHRMEFEASTAAFLDDLSIELGTGAIGDTNLDAELVDESEVPAFVCLNDDYGSTSKGRMRALFEGWARKTFPARPAWEEDGGKQM</sequence>
<dbReference type="GO" id="GO:0005509">
    <property type="term" value="F:calcium ion binding"/>
    <property type="evidence" value="ECO:0007669"/>
    <property type="project" value="InterPro"/>
</dbReference>
<dbReference type="RefSeq" id="XP_025361786.1">
    <property type="nucleotide sequence ID" value="XM_025508769.1"/>
</dbReference>
<dbReference type="GO" id="GO:0005794">
    <property type="term" value="C:Golgi apparatus"/>
    <property type="evidence" value="ECO:0007669"/>
    <property type="project" value="TreeGrafter"/>
</dbReference>
<proteinExistence type="predicted"/>
<reference evidence="4 5" key="1">
    <citation type="journal article" date="2018" name="Mol. Biol. Evol.">
        <title>Broad Genomic Sampling Reveals a Smut Pathogenic Ancestry of the Fungal Clade Ustilaginomycotina.</title>
        <authorList>
            <person name="Kijpornyongpan T."/>
            <person name="Mondo S.J."/>
            <person name="Barry K."/>
            <person name="Sandor L."/>
            <person name="Lee J."/>
            <person name="Lipzen A."/>
            <person name="Pangilinan J."/>
            <person name="LaButti K."/>
            <person name="Hainaut M."/>
            <person name="Henrissat B."/>
            <person name="Grigoriev I.V."/>
            <person name="Spatafora J.W."/>
            <person name="Aime M.C."/>
        </authorList>
    </citation>
    <scope>NUCLEOTIDE SEQUENCE [LARGE SCALE GENOMIC DNA]</scope>
    <source>
        <strain evidence="4 5">MCA 5214</strain>
    </source>
</reference>